<reference evidence="3" key="1">
    <citation type="submission" date="2025-08" db="UniProtKB">
        <authorList>
            <consortium name="RefSeq"/>
        </authorList>
    </citation>
    <scope>IDENTIFICATION</scope>
    <source>
        <tissue evidence="3">Ear skin</tissue>
    </source>
</reference>
<dbReference type="CTD" id="105062351"/>
<name>A0A8B7KFY4_CAMFR</name>
<dbReference type="RefSeq" id="XP_014422616.1">
    <property type="nucleotide sequence ID" value="XM_014567130.2"/>
</dbReference>
<feature type="region of interest" description="Disordered" evidence="1">
    <location>
        <begin position="189"/>
        <end position="216"/>
    </location>
</feature>
<dbReference type="InterPro" id="IPR027908">
    <property type="entry name" value="DUF4640"/>
</dbReference>
<organism evidence="2 3">
    <name type="scientific">Camelus ferus</name>
    <name type="common">Wild bactrian camel</name>
    <name type="synonym">Camelus bactrianus ferus</name>
    <dbReference type="NCBI Taxonomy" id="419612"/>
    <lineage>
        <taxon>Eukaryota</taxon>
        <taxon>Metazoa</taxon>
        <taxon>Chordata</taxon>
        <taxon>Craniata</taxon>
        <taxon>Vertebrata</taxon>
        <taxon>Euteleostomi</taxon>
        <taxon>Mammalia</taxon>
        <taxon>Eutheria</taxon>
        <taxon>Laurasiatheria</taxon>
        <taxon>Artiodactyla</taxon>
        <taxon>Tylopoda</taxon>
        <taxon>Camelidae</taxon>
        <taxon>Camelus</taxon>
    </lineage>
</organism>
<accession>A0A8B7KFY4</accession>
<dbReference type="GeneID" id="102509149"/>
<dbReference type="PANTHER" id="PTHR36462:SF1">
    <property type="entry name" value="CHROMOSOME 12 OPEN READING FRAME 71"/>
    <property type="match status" value="1"/>
</dbReference>
<feature type="region of interest" description="Disordered" evidence="1">
    <location>
        <begin position="232"/>
        <end position="268"/>
    </location>
</feature>
<dbReference type="PANTHER" id="PTHR36462">
    <property type="entry name" value="CHROMOSOME 12 OPEN READING FRAME 71"/>
    <property type="match status" value="1"/>
</dbReference>
<protein>
    <submittedName>
        <fullName evidence="3">Uncharacterized protein C12orf71 homolog</fullName>
    </submittedName>
</protein>
<evidence type="ECO:0000313" key="2">
    <source>
        <dbReference type="Proteomes" id="UP000694856"/>
    </source>
</evidence>
<dbReference type="AlphaFoldDB" id="A0A8B7KFY4"/>
<sequence>MSTGQLGSKRLAPEAFCLLFLSETRVLVLPWLPTVPEHRLLAVGHLATETQDLKDFFFMAQELATPLSRGQPPEQSVTQTTAYPWDEGDLQFAPWNAMVPSFSSSSESSLSVSVGYFPCEDTFSYENTISNEDTPPEGPSGHFVPPLQGTWRTENIGRLLGRRDQTQDDPEQFCKLSITLAWDVDVASDNSDSTANWDPRGDNQWTDKCPKEKTPLTRSKLDGLVQKLEEFLENQKEDEDDDSLFPESAREEEAQLPSSSPPGMAQVSHREDDTCQDLATFNPAEKEDVIQFPQTPPRPWRHELAEIISQATGSQRTRTAGTSSPVPVSAGPPEEEDTASCTRALSCLHLGWIFRWLRQQVLSSRLRRGHPKKATESSRQLPQKARFSHRSKRIQPQEPLKLGHPVSPDF</sequence>
<proteinExistence type="predicted"/>
<keyword evidence="2" id="KW-1185">Reference proteome</keyword>
<dbReference type="Pfam" id="PF15480">
    <property type="entry name" value="DUF4640"/>
    <property type="match status" value="1"/>
</dbReference>
<evidence type="ECO:0000256" key="1">
    <source>
        <dbReference type="SAM" id="MobiDB-lite"/>
    </source>
</evidence>
<evidence type="ECO:0000313" key="3">
    <source>
        <dbReference type="RefSeq" id="XP_014422616.1"/>
    </source>
</evidence>
<dbReference type="KEGG" id="cfr:102509149"/>
<gene>
    <name evidence="3" type="primary">C34H12orf71</name>
</gene>
<feature type="compositionally biased region" description="Polar residues" evidence="1">
    <location>
        <begin position="311"/>
        <end position="326"/>
    </location>
</feature>
<dbReference type="OrthoDB" id="9450944at2759"/>
<feature type="region of interest" description="Disordered" evidence="1">
    <location>
        <begin position="366"/>
        <end position="410"/>
    </location>
</feature>
<feature type="region of interest" description="Disordered" evidence="1">
    <location>
        <begin position="311"/>
        <end position="337"/>
    </location>
</feature>
<dbReference type="Proteomes" id="UP000694856">
    <property type="component" value="Chromosome 34"/>
</dbReference>